<dbReference type="RefSeq" id="XP_008816816.1">
    <property type="nucleotide sequence ID" value="XM_008818594.1"/>
</dbReference>
<dbReference type="Proteomes" id="UP000030640">
    <property type="component" value="Unassembled WGS sequence"/>
</dbReference>
<protein>
    <submittedName>
        <fullName evidence="2">Uncharacterized protein</fullName>
    </submittedName>
</protein>
<feature type="region of interest" description="Disordered" evidence="1">
    <location>
        <begin position="1"/>
        <end position="23"/>
    </location>
</feature>
<feature type="compositionally biased region" description="Basic and acidic residues" evidence="1">
    <location>
        <begin position="1"/>
        <end position="19"/>
    </location>
</feature>
<dbReference type="AlphaFoldDB" id="W7A4L3"/>
<reference evidence="2 3" key="1">
    <citation type="submission" date="2013-02" db="EMBL/GenBank/DDBJ databases">
        <title>The Genome Sequence of Plasmodium inui San Antonio 1.</title>
        <authorList>
            <consortium name="The Broad Institute Genome Sequencing Platform"/>
            <consortium name="The Broad Institute Genome Sequencing Center for Infectious Disease"/>
            <person name="Neafsey D."/>
            <person name="Cheeseman I."/>
            <person name="Volkman S."/>
            <person name="Adams J."/>
            <person name="Walker B."/>
            <person name="Young S.K."/>
            <person name="Zeng Q."/>
            <person name="Gargeya S."/>
            <person name="Fitzgerald M."/>
            <person name="Haas B."/>
            <person name="Abouelleil A."/>
            <person name="Alvarado L."/>
            <person name="Arachchi H.M."/>
            <person name="Berlin A.M."/>
            <person name="Chapman S.B."/>
            <person name="Dewar J."/>
            <person name="Goldberg J."/>
            <person name="Griggs A."/>
            <person name="Gujja S."/>
            <person name="Hansen M."/>
            <person name="Howarth C."/>
            <person name="Imamovic A."/>
            <person name="Larimer J."/>
            <person name="McCowan C."/>
            <person name="Murphy C."/>
            <person name="Neiman D."/>
            <person name="Pearson M."/>
            <person name="Priest M."/>
            <person name="Roberts A."/>
            <person name="Saif S."/>
            <person name="Shea T."/>
            <person name="Sisk P."/>
            <person name="Sykes S."/>
            <person name="Wortman J."/>
            <person name="Nusbaum C."/>
            <person name="Birren B."/>
        </authorList>
    </citation>
    <scope>NUCLEOTIDE SEQUENCE [LARGE SCALE GENOMIC DNA]</scope>
    <source>
        <strain evidence="2 3">San Antonio 1</strain>
    </source>
</reference>
<keyword evidence="3" id="KW-1185">Reference proteome</keyword>
<proteinExistence type="predicted"/>
<evidence type="ECO:0000313" key="3">
    <source>
        <dbReference type="Proteomes" id="UP000030640"/>
    </source>
</evidence>
<accession>W7A4L3</accession>
<evidence type="ECO:0000256" key="1">
    <source>
        <dbReference type="SAM" id="MobiDB-lite"/>
    </source>
</evidence>
<dbReference type="OrthoDB" id="387229at2759"/>
<sequence>MDTKSNEDIDNKEDKNIEVKKKKKKRKKIIINVRKKVLPKGEVTIEDISSSNALGESLTDSRNGKGASRWKYVRRNSNPKEPSKAAKKARFFDQEYDIGEVRGGMRKKIKDKNKGFIYNCADIPNCPISEMLLKRKKKKMNNCTQDIFPTHTVMSSSKR</sequence>
<dbReference type="VEuPathDB" id="PlasmoDB:C922_03000"/>
<dbReference type="GeneID" id="20038274"/>
<dbReference type="EMBL" id="KI965470">
    <property type="protein sequence ID" value="EUD66675.1"/>
    <property type="molecule type" value="Genomic_DNA"/>
</dbReference>
<organism evidence="2 3">
    <name type="scientific">Plasmodium inui San Antonio 1</name>
    <dbReference type="NCBI Taxonomy" id="1237626"/>
    <lineage>
        <taxon>Eukaryota</taxon>
        <taxon>Sar</taxon>
        <taxon>Alveolata</taxon>
        <taxon>Apicomplexa</taxon>
        <taxon>Aconoidasida</taxon>
        <taxon>Haemosporida</taxon>
        <taxon>Plasmodiidae</taxon>
        <taxon>Plasmodium</taxon>
        <taxon>Plasmodium (Plasmodium)</taxon>
    </lineage>
</organism>
<evidence type="ECO:0000313" key="2">
    <source>
        <dbReference type="EMBL" id="EUD66675.1"/>
    </source>
</evidence>
<gene>
    <name evidence="2" type="ORF">C922_03000</name>
</gene>
<name>W7A4L3_9APIC</name>